<evidence type="ECO:0000313" key="4">
    <source>
        <dbReference type="EMBL" id="GAA2912444.1"/>
    </source>
</evidence>
<proteinExistence type="predicted"/>
<evidence type="ECO:0000256" key="3">
    <source>
        <dbReference type="SAM" id="SignalP"/>
    </source>
</evidence>
<sequence length="124" mass="11753">MRRNVLSAAALACTAVLATAMPAFADDPSPVPDTTAAATDSAEQADGTGPSPVPSDRGASEATPAPAEDTDGVTVVPRGAPDTGDAPVAEQSGGDGLLIGGGAAAVVAAGGAAVFVVRRRASGA</sequence>
<protein>
    <submittedName>
        <fullName evidence="4">LPXTG cell wall anchor domain-containing protein</fullName>
    </submittedName>
</protein>
<evidence type="ECO:0000256" key="2">
    <source>
        <dbReference type="SAM" id="Phobius"/>
    </source>
</evidence>
<evidence type="ECO:0000256" key="1">
    <source>
        <dbReference type="SAM" id="MobiDB-lite"/>
    </source>
</evidence>
<feature type="region of interest" description="Disordered" evidence="1">
    <location>
        <begin position="23"/>
        <end position="94"/>
    </location>
</feature>
<keyword evidence="2" id="KW-1133">Transmembrane helix</keyword>
<feature type="signal peptide" evidence="3">
    <location>
        <begin position="1"/>
        <end position="25"/>
    </location>
</feature>
<organism evidence="4 5">
    <name type="scientific">Streptomyces erythrogriseus</name>
    <dbReference type="NCBI Taxonomy" id="284027"/>
    <lineage>
        <taxon>Bacteria</taxon>
        <taxon>Bacillati</taxon>
        <taxon>Actinomycetota</taxon>
        <taxon>Actinomycetes</taxon>
        <taxon>Kitasatosporales</taxon>
        <taxon>Streptomycetaceae</taxon>
        <taxon>Streptomyces</taxon>
        <taxon>Streptomyces griseoincarnatus group</taxon>
    </lineage>
</organism>
<keyword evidence="3" id="KW-0732">Signal</keyword>
<name>A0ABN3WFD8_9ACTN</name>
<dbReference type="RefSeq" id="WP_346087797.1">
    <property type="nucleotide sequence ID" value="NZ_BAAAVA010000006.1"/>
</dbReference>
<evidence type="ECO:0000313" key="5">
    <source>
        <dbReference type="Proteomes" id="UP001501423"/>
    </source>
</evidence>
<feature type="chain" id="PRO_5046609611" evidence="3">
    <location>
        <begin position="26"/>
        <end position="124"/>
    </location>
</feature>
<comment type="caution">
    <text evidence="4">The sequence shown here is derived from an EMBL/GenBank/DDBJ whole genome shotgun (WGS) entry which is preliminary data.</text>
</comment>
<gene>
    <name evidence="4" type="ORF">GCM10010478_08980</name>
</gene>
<keyword evidence="2" id="KW-0812">Transmembrane</keyword>
<keyword evidence="2" id="KW-0472">Membrane</keyword>
<accession>A0ABN3WFD8</accession>
<feature type="transmembrane region" description="Helical" evidence="2">
    <location>
        <begin position="97"/>
        <end position="117"/>
    </location>
</feature>
<reference evidence="4 5" key="1">
    <citation type="journal article" date="2019" name="Int. J. Syst. Evol. Microbiol.">
        <title>The Global Catalogue of Microorganisms (GCM) 10K type strain sequencing project: providing services to taxonomists for standard genome sequencing and annotation.</title>
        <authorList>
            <consortium name="The Broad Institute Genomics Platform"/>
            <consortium name="The Broad Institute Genome Sequencing Center for Infectious Disease"/>
            <person name="Wu L."/>
            <person name="Ma J."/>
        </authorList>
    </citation>
    <scope>NUCLEOTIDE SEQUENCE [LARGE SCALE GENOMIC DNA]</scope>
    <source>
        <strain evidence="4 5">JCM 9650</strain>
    </source>
</reference>
<dbReference type="Proteomes" id="UP001501423">
    <property type="component" value="Unassembled WGS sequence"/>
</dbReference>
<keyword evidence="5" id="KW-1185">Reference proteome</keyword>
<dbReference type="EMBL" id="BAAAVA010000006">
    <property type="protein sequence ID" value="GAA2912444.1"/>
    <property type="molecule type" value="Genomic_DNA"/>
</dbReference>